<dbReference type="AlphaFoldDB" id="A0A9E5JPK1"/>
<sequence>MSKLAQGLAPWGVARTQVLRKRIVRRALSVSGGLCMLMLGGFVHSQETTPELDTRPMLGDWGVETQYFSQTLGAGDDFYRFVNEGWLKAAQIPQGFSRIDAFVEVYLRTEAQIRTLLDDVLDGGAGEEAGGRQIQGLYKSYMDVERIETLGLAPIQKQLDAVWKTTTHEQIARLMAQPMQHSPVGVGIGLDDKHPDHYALLIGQSGLGLPDRLYYLDEGEPYASVRQHYVALIKGTLARAGIDQVSVRADQILAFETAIAKLHWTPEQQRDRLKNYAPMNQAELMDYAPGFEWRAFMEQKGVSQAQRLVVNTNTAVQGIASLVGETAVNVLQSYLAFHLIDNYAPLLSEEYAQANFDFYSRTLGGIAERRPRELRAQSITNDYLGELMGQLYVERYFPAQKKASMEHYIHYIREAFRQRIQHSPWMDEQTQAEAFKKLDSFGVKVGYPDQWRDFSQLVIKANDLVGNVQRLQAWYWADSRSKLDEPRRQWEWMMNPQEINAYYSSSRNEIVFPAAILQPPFFDVNADPAVNFAAIGGVIGHEMGHGFDDQGSLSDGQGVLRNWWTPEARKRFEERAQVLVKQYSQYEPLEGLRLSGQLTLGENIGDLGGLTLAYTAYRNFVAQEQDGKAPVLDGWSGDQRFFFGWAQVWRSKMTQESLRQMVVSNPHSPAKYRVNGVMRNMDAWYDAFSVTDQNTLYLPPGQRVHIW</sequence>
<evidence type="ECO:0000259" key="8">
    <source>
        <dbReference type="Pfam" id="PF01431"/>
    </source>
</evidence>
<dbReference type="PRINTS" id="PR00786">
    <property type="entry name" value="NEPRILYSIN"/>
</dbReference>
<dbReference type="InterPro" id="IPR018497">
    <property type="entry name" value="Peptidase_M13_C"/>
</dbReference>
<dbReference type="Pfam" id="PF05649">
    <property type="entry name" value="Peptidase_M13_N"/>
    <property type="match status" value="1"/>
</dbReference>
<evidence type="ECO:0000256" key="2">
    <source>
        <dbReference type="ARBA" id="ARBA00007357"/>
    </source>
</evidence>
<name>A0A9E5JPK1_9GAMM</name>
<keyword evidence="6" id="KW-0862">Zinc</keyword>
<keyword evidence="3" id="KW-0645">Protease</keyword>
<keyword evidence="5" id="KW-0378">Hydrolase</keyword>
<evidence type="ECO:0000256" key="4">
    <source>
        <dbReference type="ARBA" id="ARBA00022723"/>
    </source>
</evidence>
<dbReference type="Gene3D" id="3.40.390.10">
    <property type="entry name" value="Collagenase (Catalytic Domain)"/>
    <property type="match status" value="1"/>
</dbReference>
<protein>
    <submittedName>
        <fullName evidence="10">M13 family metallopeptidase</fullName>
    </submittedName>
</protein>
<accession>A0A9E5JPK1</accession>
<dbReference type="Pfam" id="PF01431">
    <property type="entry name" value="Peptidase_M13"/>
    <property type="match status" value="1"/>
</dbReference>
<evidence type="ECO:0000313" key="10">
    <source>
        <dbReference type="EMBL" id="NHO64233.1"/>
    </source>
</evidence>
<feature type="domain" description="Peptidase M13 N-terminal" evidence="9">
    <location>
        <begin position="75"/>
        <end position="448"/>
    </location>
</feature>
<keyword evidence="7" id="KW-0482">Metalloprotease</keyword>
<organism evidence="10 11">
    <name type="scientific">Pseudomaricurvus hydrocarbonicus</name>
    <dbReference type="NCBI Taxonomy" id="1470433"/>
    <lineage>
        <taxon>Bacteria</taxon>
        <taxon>Pseudomonadati</taxon>
        <taxon>Pseudomonadota</taxon>
        <taxon>Gammaproteobacteria</taxon>
        <taxon>Cellvibrionales</taxon>
        <taxon>Cellvibrionaceae</taxon>
        <taxon>Pseudomaricurvus</taxon>
    </lineage>
</organism>
<dbReference type="InterPro" id="IPR042089">
    <property type="entry name" value="Peptidase_M13_dom_2"/>
</dbReference>
<dbReference type="GO" id="GO:0004222">
    <property type="term" value="F:metalloendopeptidase activity"/>
    <property type="evidence" value="ECO:0007669"/>
    <property type="project" value="InterPro"/>
</dbReference>
<gene>
    <name evidence="10" type="ORF">G8770_01570</name>
</gene>
<evidence type="ECO:0000256" key="6">
    <source>
        <dbReference type="ARBA" id="ARBA00022833"/>
    </source>
</evidence>
<evidence type="ECO:0000256" key="1">
    <source>
        <dbReference type="ARBA" id="ARBA00001947"/>
    </source>
</evidence>
<dbReference type="Proteomes" id="UP000787472">
    <property type="component" value="Unassembled WGS sequence"/>
</dbReference>
<dbReference type="CDD" id="cd08662">
    <property type="entry name" value="M13"/>
    <property type="match status" value="1"/>
</dbReference>
<proteinExistence type="inferred from homology"/>
<dbReference type="PANTHER" id="PTHR11733">
    <property type="entry name" value="ZINC METALLOPROTEASE FAMILY M13 NEPRILYSIN-RELATED"/>
    <property type="match status" value="1"/>
</dbReference>
<keyword evidence="4" id="KW-0479">Metal-binding</keyword>
<dbReference type="Gene3D" id="1.10.1380.10">
    <property type="entry name" value="Neutral endopeptidase , domain2"/>
    <property type="match status" value="1"/>
</dbReference>
<evidence type="ECO:0000313" key="11">
    <source>
        <dbReference type="Proteomes" id="UP000787472"/>
    </source>
</evidence>
<dbReference type="PANTHER" id="PTHR11733:SF167">
    <property type="entry name" value="FI17812P1-RELATED"/>
    <property type="match status" value="1"/>
</dbReference>
<evidence type="ECO:0000256" key="7">
    <source>
        <dbReference type="ARBA" id="ARBA00023049"/>
    </source>
</evidence>
<dbReference type="GO" id="GO:0046872">
    <property type="term" value="F:metal ion binding"/>
    <property type="evidence" value="ECO:0007669"/>
    <property type="project" value="UniProtKB-KW"/>
</dbReference>
<dbReference type="SUPFAM" id="SSF55486">
    <property type="entry name" value="Metalloproteases ('zincins'), catalytic domain"/>
    <property type="match status" value="1"/>
</dbReference>
<dbReference type="InterPro" id="IPR000718">
    <property type="entry name" value="Peptidase_M13"/>
</dbReference>
<dbReference type="RefSeq" id="WP_167181059.1">
    <property type="nucleotide sequence ID" value="NZ_JAAONZ010000001.1"/>
</dbReference>
<dbReference type="GO" id="GO:0016485">
    <property type="term" value="P:protein processing"/>
    <property type="evidence" value="ECO:0007669"/>
    <property type="project" value="TreeGrafter"/>
</dbReference>
<comment type="caution">
    <text evidence="10">The sequence shown here is derived from an EMBL/GenBank/DDBJ whole genome shotgun (WGS) entry which is preliminary data.</text>
</comment>
<comment type="similarity">
    <text evidence="2">Belongs to the peptidase M13 family.</text>
</comment>
<feature type="domain" description="Peptidase M13 C-terminal" evidence="8">
    <location>
        <begin position="500"/>
        <end position="703"/>
    </location>
</feature>
<comment type="cofactor">
    <cofactor evidence="1">
        <name>Zn(2+)</name>
        <dbReference type="ChEBI" id="CHEBI:29105"/>
    </cofactor>
</comment>
<keyword evidence="11" id="KW-1185">Reference proteome</keyword>
<dbReference type="PROSITE" id="PS51885">
    <property type="entry name" value="NEPRILYSIN"/>
    <property type="match status" value="1"/>
</dbReference>
<reference evidence="10" key="1">
    <citation type="submission" date="2020-03" db="EMBL/GenBank/DDBJ databases">
        <authorList>
            <person name="Guo F."/>
        </authorList>
    </citation>
    <scope>NUCLEOTIDE SEQUENCE</scope>
    <source>
        <strain evidence="10">JCM 30134</strain>
    </source>
</reference>
<evidence type="ECO:0000259" key="9">
    <source>
        <dbReference type="Pfam" id="PF05649"/>
    </source>
</evidence>
<evidence type="ECO:0000256" key="5">
    <source>
        <dbReference type="ARBA" id="ARBA00022801"/>
    </source>
</evidence>
<dbReference type="InterPro" id="IPR008753">
    <property type="entry name" value="Peptidase_M13_N"/>
</dbReference>
<dbReference type="GO" id="GO:0005886">
    <property type="term" value="C:plasma membrane"/>
    <property type="evidence" value="ECO:0007669"/>
    <property type="project" value="TreeGrafter"/>
</dbReference>
<dbReference type="InterPro" id="IPR024079">
    <property type="entry name" value="MetalloPept_cat_dom_sf"/>
</dbReference>
<dbReference type="EMBL" id="JAAONZ010000001">
    <property type="protein sequence ID" value="NHO64233.1"/>
    <property type="molecule type" value="Genomic_DNA"/>
</dbReference>
<evidence type="ECO:0000256" key="3">
    <source>
        <dbReference type="ARBA" id="ARBA00022670"/>
    </source>
</evidence>